<accession>A0A5B6UWK7</accession>
<comment type="caution">
    <text evidence="1">The sequence shown here is derived from an EMBL/GenBank/DDBJ whole genome shotgun (WGS) entry which is preliminary data.</text>
</comment>
<dbReference type="CDD" id="cd09272">
    <property type="entry name" value="RNase_HI_RT_Ty1"/>
    <property type="match status" value="1"/>
</dbReference>
<gene>
    <name evidence="1" type="ORF">EPI10_027475</name>
</gene>
<evidence type="ECO:0000313" key="1">
    <source>
        <dbReference type="EMBL" id="KAA3460854.1"/>
    </source>
</evidence>
<reference evidence="1" key="1">
    <citation type="submission" date="2019-08" db="EMBL/GenBank/DDBJ databases">
        <authorList>
            <person name="Liu F."/>
        </authorList>
    </citation>
    <scope>NUCLEOTIDE SEQUENCE [LARGE SCALE GENOMIC DNA]</scope>
    <source>
        <strain evidence="1">PA1801</strain>
        <tissue evidence="1">Leaf</tissue>
    </source>
</reference>
<evidence type="ECO:0000313" key="2">
    <source>
        <dbReference type="Proteomes" id="UP000325315"/>
    </source>
</evidence>
<dbReference type="OrthoDB" id="1935999at2759"/>
<dbReference type="AlphaFoldDB" id="A0A5B6UWK7"/>
<protein>
    <submittedName>
        <fullName evidence="1">Copia protein</fullName>
    </submittedName>
</protein>
<proteinExistence type="predicted"/>
<sequence length="83" mass="9366">MVTTLNHPIQIYCDNESAIKLVGNPMFHARLKDIETHYHFVGGNVLSQDIELQKVRIDEQVADVLTKALAKAKFEGFREALGK</sequence>
<organism evidence="1 2">
    <name type="scientific">Gossypium australe</name>
    <dbReference type="NCBI Taxonomy" id="47621"/>
    <lineage>
        <taxon>Eukaryota</taxon>
        <taxon>Viridiplantae</taxon>
        <taxon>Streptophyta</taxon>
        <taxon>Embryophyta</taxon>
        <taxon>Tracheophyta</taxon>
        <taxon>Spermatophyta</taxon>
        <taxon>Magnoliopsida</taxon>
        <taxon>eudicotyledons</taxon>
        <taxon>Gunneridae</taxon>
        <taxon>Pentapetalae</taxon>
        <taxon>rosids</taxon>
        <taxon>malvids</taxon>
        <taxon>Malvales</taxon>
        <taxon>Malvaceae</taxon>
        <taxon>Malvoideae</taxon>
        <taxon>Gossypium</taxon>
    </lineage>
</organism>
<dbReference type="Proteomes" id="UP000325315">
    <property type="component" value="Unassembled WGS sequence"/>
</dbReference>
<dbReference type="EMBL" id="SMMG02000009">
    <property type="protein sequence ID" value="KAA3460854.1"/>
    <property type="molecule type" value="Genomic_DNA"/>
</dbReference>
<keyword evidence="2" id="KW-1185">Reference proteome</keyword>
<name>A0A5B6UWK7_9ROSI</name>